<dbReference type="InterPro" id="IPR007197">
    <property type="entry name" value="rSAM"/>
</dbReference>
<keyword evidence="3 6" id="KW-0479">Metal-binding</keyword>
<dbReference type="PANTHER" id="PTHR32331:SF0">
    <property type="entry name" value="UPF0313 PROTEIN YGIQ"/>
    <property type="match status" value="1"/>
</dbReference>
<feature type="binding site" evidence="6">
    <location>
        <position position="315"/>
    </location>
    <ligand>
        <name>[4Fe-4S] cluster</name>
        <dbReference type="ChEBI" id="CHEBI:49883"/>
        <note>4Fe-4S-S-AdoMet</note>
    </ligand>
</feature>
<dbReference type="Proteomes" id="UP001245370">
    <property type="component" value="Unassembled WGS sequence"/>
</dbReference>
<comment type="caution">
    <text evidence="9">The sequence shown here is derived from an EMBL/GenBank/DDBJ whole genome shotgun (WGS) entry which is preliminary data.</text>
</comment>
<name>A0ABU1KJ35_XANFL</name>
<dbReference type="EMBL" id="JAVDPY010000005">
    <property type="protein sequence ID" value="MDR6334848.1"/>
    <property type="molecule type" value="Genomic_DNA"/>
</dbReference>
<dbReference type="HAMAP" id="MF_01251">
    <property type="entry name" value="UPF0313"/>
    <property type="match status" value="1"/>
</dbReference>
<comment type="similarity">
    <text evidence="6">Belongs to the UPF0313 family.</text>
</comment>
<reference evidence="9 10" key="1">
    <citation type="submission" date="2023-07" db="EMBL/GenBank/DDBJ databases">
        <title>Genomic Encyclopedia of Type Strains, Phase IV (KMG-IV): sequencing the most valuable type-strain genomes for metagenomic binning, comparative biology and taxonomic classification.</title>
        <authorList>
            <person name="Goeker M."/>
        </authorList>
    </citation>
    <scope>NUCLEOTIDE SEQUENCE [LARGE SCALE GENOMIC DNA]</scope>
    <source>
        <strain evidence="9 10">DSM 338</strain>
    </source>
</reference>
<protein>
    <submittedName>
        <fullName evidence="9">Radical SAM protein YgiQ</fullName>
    </submittedName>
</protein>
<keyword evidence="4 6" id="KW-0408">Iron</keyword>
<dbReference type="Pfam" id="PF04055">
    <property type="entry name" value="Radical_SAM"/>
    <property type="match status" value="1"/>
</dbReference>
<dbReference type="InterPro" id="IPR020612">
    <property type="entry name" value="Methylthiotransferase_CS"/>
</dbReference>
<keyword evidence="2 6" id="KW-0949">S-adenosyl-L-methionine</keyword>
<dbReference type="InterPro" id="IPR022946">
    <property type="entry name" value="UPF0313"/>
</dbReference>
<dbReference type="SMART" id="SM00729">
    <property type="entry name" value="Elp3"/>
    <property type="match status" value="1"/>
</dbReference>
<dbReference type="Gene3D" id="3.80.30.20">
    <property type="entry name" value="tm_1862 like domain"/>
    <property type="match status" value="1"/>
</dbReference>
<comment type="cofactor">
    <cofactor evidence="6">
        <name>[4Fe-4S] cluster</name>
        <dbReference type="ChEBI" id="CHEBI:49883"/>
    </cofactor>
    <text evidence="6">Binds 1 [4Fe-4S] cluster. The cluster is coordinated with 3 cysteines and an exchangeable S-adenosyl-L-methionine.</text>
</comment>
<dbReference type="PROSITE" id="PS51918">
    <property type="entry name" value="RADICAL_SAM"/>
    <property type="match status" value="1"/>
</dbReference>
<dbReference type="InterPro" id="IPR024560">
    <property type="entry name" value="UPF0313_C"/>
</dbReference>
<evidence type="ECO:0000256" key="2">
    <source>
        <dbReference type="ARBA" id="ARBA00022691"/>
    </source>
</evidence>
<feature type="region of interest" description="Disordered" evidence="7">
    <location>
        <begin position="599"/>
        <end position="644"/>
    </location>
</feature>
<evidence type="ECO:0000259" key="8">
    <source>
        <dbReference type="PROSITE" id="PS51918"/>
    </source>
</evidence>
<evidence type="ECO:0000256" key="3">
    <source>
        <dbReference type="ARBA" id="ARBA00022723"/>
    </source>
</evidence>
<dbReference type="SFLD" id="SFLDS00029">
    <property type="entry name" value="Radical_SAM"/>
    <property type="match status" value="1"/>
</dbReference>
<keyword evidence="5 6" id="KW-0411">Iron-sulfur</keyword>
<dbReference type="SFLD" id="SFLDG01069">
    <property type="entry name" value="UPF0313"/>
    <property type="match status" value="1"/>
</dbReference>
<evidence type="ECO:0000256" key="6">
    <source>
        <dbReference type="HAMAP-Rule" id="MF_01251"/>
    </source>
</evidence>
<sequence length="644" mass="71986">MAALGWDQCDIVLVTGDAYVDHPSFGMAIIGRLLEAQGFRVGIISQPDWQSAEPFKALGKPRLFFGVTGGNLDSMVNRYTADRRLRHDDAYTAGGEGGRRPDRSTIVYTQRCREAYKDVPIILGGIEASLRRIAHYDYWSDKVRRSILADAKADLLIYGNAERAVVEVANRIADGEAPRDIDDVRGVALFRRVPEHYTELHADDLDASDEGAARRPGDVVIRLPAYEQVEVDKEAYARASRVLHRESNPGNARPLVQRHGDRDLWLNPPPIPLTTEEMDAVYDLPYARAPHPSYGEAKIPAWDMIRFSVTIMRGCFGGCTFCSITEHEGRIIQNRSEGSILREIELIRDKTPGFTGVISDIGGPTANMYRMACKDPKIEAACRRPSCVFPDICPNLNTSHDDLIRLYRKVREVEGVKKVMVASGVRYDLAVKSPEYVKELVTHHVGGYLKIAPEHTERGPLDKMMKPGIGTYDRFKEMFDAAVKQAGKKYYLIPYFIAAHPGTTDEDMMNLALWLKKNRYRADQVQTFLPSPMATATAMYHTGVNPLRAVRRGGSERVATVTGLRQRRLHKAFLRYHDPDNWPLLREALKAMGRADLIGPRPDQLVPAHQPPGTGKAAGTRRPVRPAAAGAQRFTTKGVPLRKK</sequence>
<dbReference type="PROSITE" id="PS01278">
    <property type="entry name" value="MTTASE_RADICAL"/>
    <property type="match status" value="1"/>
</dbReference>
<dbReference type="Pfam" id="PF08497">
    <property type="entry name" value="Radical_SAM_N"/>
    <property type="match status" value="1"/>
</dbReference>
<dbReference type="InterPro" id="IPR006638">
    <property type="entry name" value="Elp3/MiaA/NifB-like_rSAM"/>
</dbReference>
<evidence type="ECO:0000256" key="5">
    <source>
        <dbReference type="ARBA" id="ARBA00023014"/>
    </source>
</evidence>
<feature type="domain" description="Radical SAM core" evidence="8">
    <location>
        <begin position="301"/>
        <end position="580"/>
    </location>
</feature>
<evidence type="ECO:0000313" key="10">
    <source>
        <dbReference type="Proteomes" id="UP001245370"/>
    </source>
</evidence>
<dbReference type="NCBIfam" id="TIGR03904">
    <property type="entry name" value="SAM_YgiQ"/>
    <property type="match status" value="1"/>
</dbReference>
<evidence type="ECO:0000256" key="7">
    <source>
        <dbReference type="SAM" id="MobiDB-lite"/>
    </source>
</evidence>
<proteinExistence type="inferred from homology"/>
<keyword evidence="1 6" id="KW-0004">4Fe-4S</keyword>
<evidence type="ECO:0000256" key="1">
    <source>
        <dbReference type="ARBA" id="ARBA00022485"/>
    </source>
</evidence>
<dbReference type="PANTHER" id="PTHR32331">
    <property type="entry name" value="UPF0313 PROTEIN YGIQ"/>
    <property type="match status" value="1"/>
</dbReference>
<evidence type="ECO:0000256" key="4">
    <source>
        <dbReference type="ARBA" id="ARBA00023004"/>
    </source>
</evidence>
<gene>
    <name evidence="9" type="ORF">GGQ86_003330</name>
</gene>
<dbReference type="InterPro" id="IPR013704">
    <property type="entry name" value="UPF0313_N"/>
</dbReference>
<feature type="binding site" evidence="6">
    <location>
        <position position="322"/>
    </location>
    <ligand>
        <name>[4Fe-4S] cluster</name>
        <dbReference type="ChEBI" id="CHEBI:49883"/>
        <note>4Fe-4S-S-AdoMet</note>
    </ligand>
</feature>
<feature type="binding site" evidence="6">
    <location>
        <position position="319"/>
    </location>
    <ligand>
        <name>[4Fe-4S] cluster</name>
        <dbReference type="ChEBI" id="CHEBI:49883"/>
        <note>4Fe-4S-S-AdoMet</note>
    </ligand>
</feature>
<accession>A0ABU1KJ35</accession>
<keyword evidence="10" id="KW-1185">Reference proteome</keyword>
<dbReference type="Pfam" id="PF11842">
    <property type="entry name" value="DUF3362"/>
    <property type="match status" value="1"/>
</dbReference>
<dbReference type="InterPro" id="IPR058240">
    <property type="entry name" value="rSAM_sf"/>
</dbReference>
<dbReference type="SUPFAM" id="SSF102114">
    <property type="entry name" value="Radical SAM enzymes"/>
    <property type="match status" value="1"/>
</dbReference>
<dbReference type="InterPro" id="IPR023404">
    <property type="entry name" value="rSAM_horseshoe"/>
</dbReference>
<dbReference type="SFLD" id="SFLDG01082">
    <property type="entry name" value="B12-binding_domain_containing"/>
    <property type="match status" value="1"/>
</dbReference>
<organism evidence="9 10">
    <name type="scientific">Xanthobacter flavus</name>
    <dbReference type="NCBI Taxonomy" id="281"/>
    <lineage>
        <taxon>Bacteria</taxon>
        <taxon>Pseudomonadati</taxon>
        <taxon>Pseudomonadota</taxon>
        <taxon>Alphaproteobacteria</taxon>
        <taxon>Hyphomicrobiales</taxon>
        <taxon>Xanthobacteraceae</taxon>
        <taxon>Xanthobacter</taxon>
    </lineage>
</organism>
<evidence type="ECO:0000313" key="9">
    <source>
        <dbReference type="EMBL" id="MDR6334848.1"/>
    </source>
</evidence>